<name>A0ABR8Y9H1_9BACT</name>
<feature type="chain" id="PRO_5046776065" description="Thioredoxin-like fold domain-containing protein" evidence="1">
    <location>
        <begin position="22"/>
        <end position="165"/>
    </location>
</feature>
<reference evidence="2 3" key="1">
    <citation type="submission" date="2020-08" db="EMBL/GenBank/DDBJ databases">
        <title>A Genomic Blueprint of the Chicken Gut Microbiome.</title>
        <authorList>
            <person name="Gilroy R."/>
            <person name="Ravi A."/>
            <person name="Getino M."/>
            <person name="Pursley I."/>
            <person name="Horton D.L."/>
            <person name="Alikhan N.-F."/>
            <person name="Baker D."/>
            <person name="Gharbi K."/>
            <person name="Hall N."/>
            <person name="Watson M."/>
            <person name="Adriaenssens E.M."/>
            <person name="Foster-Nyarko E."/>
            <person name="Jarju S."/>
            <person name="Secka A."/>
            <person name="Antonio M."/>
            <person name="Oren A."/>
            <person name="Chaudhuri R."/>
            <person name="La Ragione R.M."/>
            <person name="Hildebrand F."/>
            <person name="Pallen M.J."/>
        </authorList>
    </citation>
    <scope>NUCLEOTIDE SEQUENCE [LARGE SCALE GENOMIC DNA]</scope>
    <source>
        <strain evidence="2 3">Sa1CVN1</strain>
    </source>
</reference>
<feature type="signal peptide" evidence="1">
    <location>
        <begin position="1"/>
        <end position="21"/>
    </location>
</feature>
<sequence>MTKNVKWFFVVLVFSSLISLAFSNENVHAEKLQEGDKIPALVLCDTVQPLDLHSAREGYTLLSFWASYDAVSRQNNAALAHLAGETGQVEMLSVSFDRYASVFHATVEQDGLEDVRCFVETNGSDSEAFRAFDLKQGFTNYLVDSKGVIVAKNVTPAELASYLKK</sequence>
<proteinExistence type="predicted"/>
<evidence type="ECO:0000256" key="1">
    <source>
        <dbReference type="SAM" id="SignalP"/>
    </source>
</evidence>
<comment type="caution">
    <text evidence="2">The sequence shown here is derived from an EMBL/GenBank/DDBJ whole genome shotgun (WGS) entry which is preliminary data.</text>
</comment>
<protein>
    <recommendedName>
        <fullName evidence="4">Thioredoxin-like fold domain-containing protein</fullName>
    </recommendedName>
</protein>
<gene>
    <name evidence="2" type="ORF">H9625_10520</name>
</gene>
<accession>A0ABR8Y9H1</accession>
<dbReference type="InterPro" id="IPR036249">
    <property type="entry name" value="Thioredoxin-like_sf"/>
</dbReference>
<keyword evidence="3" id="KW-1185">Reference proteome</keyword>
<evidence type="ECO:0008006" key="4">
    <source>
        <dbReference type="Google" id="ProtNLM"/>
    </source>
</evidence>
<dbReference type="SUPFAM" id="SSF52833">
    <property type="entry name" value="Thioredoxin-like"/>
    <property type="match status" value="1"/>
</dbReference>
<organism evidence="2 3">
    <name type="scientific">Phocaeicola intestinalis</name>
    <dbReference type="NCBI Taxonomy" id="2762212"/>
    <lineage>
        <taxon>Bacteria</taxon>
        <taxon>Pseudomonadati</taxon>
        <taxon>Bacteroidota</taxon>
        <taxon>Bacteroidia</taxon>
        <taxon>Bacteroidales</taxon>
        <taxon>Bacteroidaceae</taxon>
        <taxon>Phocaeicola</taxon>
    </lineage>
</organism>
<dbReference type="Gene3D" id="3.40.30.10">
    <property type="entry name" value="Glutaredoxin"/>
    <property type="match status" value="1"/>
</dbReference>
<dbReference type="EMBL" id="JACSPP010000032">
    <property type="protein sequence ID" value="MBD8040860.1"/>
    <property type="molecule type" value="Genomic_DNA"/>
</dbReference>
<dbReference type="Proteomes" id="UP000620874">
    <property type="component" value="Unassembled WGS sequence"/>
</dbReference>
<dbReference type="RefSeq" id="WP_022040027.1">
    <property type="nucleotide sequence ID" value="NZ_JACSPP010000032.1"/>
</dbReference>
<evidence type="ECO:0000313" key="2">
    <source>
        <dbReference type="EMBL" id="MBD8040860.1"/>
    </source>
</evidence>
<evidence type="ECO:0000313" key="3">
    <source>
        <dbReference type="Proteomes" id="UP000620874"/>
    </source>
</evidence>
<keyword evidence="1" id="KW-0732">Signal</keyword>